<proteinExistence type="predicted"/>
<comment type="caution">
    <text evidence="3">The sequence shown here is derived from an EMBL/GenBank/DDBJ whole genome shotgun (WGS) entry which is preliminary data.</text>
</comment>
<feature type="chain" id="PRO_5032728287" description="Rap1a immunity protein domain-containing protein" evidence="1">
    <location>
        <begin position="32"/>
        <end position="144"/>
    </location>
</feature>
<dbReference type="RefSeq" id="WP_184486367.1">
    <property type="nucleotide sequence ID" value="NZ_JAAEDJ010000002.1"/>
</dbReference>
<reference evidence="3 4" key="1">
    <citation type="submission" date="2020-08" db="EMBL/GenBank/DDBJ databases">
        <title>Genomic Encyclopedia of Type Strains, Phase IV (KMG-IV): sequencing the most valuable type-strain genomes for metagenomic binning, comparative biology and taxonomic classification.</title>
        <authorList>
            <person name="Goeker M."/>
        </authorList>
    </citation>
    <scope>NUCLEOTIDE SEQUENCE [LARGE SCALE GENOMIC DNA]</scope>
    <source>
        <strain evidence="3 4">DSM 25895</strain>
    </source>
</reference>
<evidence type="ECO:0000259" key="2">
    <source>
        <dbReference type="Pfam" id="PF18602"/>
    </source>
</evidence>
<dbReference type="EMBL" id="JACIJE010000009">
    <property type="protein sequence ID" value="MBB5690970.1"/>
    <property type="molecule type" value="Genomic_DNA"/>
</dbReference>
<dbReference type="AlphaFoldDB" id="A0A840XV59"/>
<evidence type="ECO:0000313" key="3">
    <source>
        <dbReference type="EMBL" id="MBB5690970.1"/>
    </source>
</evidence>
<name>A0A840XV59_9PROT</name>
<feature type="domain" description="Rap1a immunity protein" evidence="2">
    <location>
        <begin position="41"/>
        <end position="135"/>
    </location>
</feature>
<keyword evidence="1" id="KW-0732">Signal</keyword>
<feature type="signal peptide" evidence="1">
    <location>
        <begin position="1"/>
        <end position="31"/>
    </location>
</feature>
<keyword evidence="4" id="KW-1185">Reference proteome</keyword>
<gene>
    <name evidence="3" type="ORF">FHS88_003113</name>
</gene>
<sequence>MLSLKPIRALRRGAIALAAAGCAVAAQPAAAQGQAATPLFTTGELARACGPAAEDANALAARSVCYAVMVAVGQTHAIYTSGRQAPRPVFCLPDPSPSLEQVSARFVSWAAANPQHAGTRAAEGVLRFAAATYPCPQPAAARRR</sequence>
<dbReference type="InterPro" id="IPR041238">
    <property type="entry name" value="Rap1a"/>
</dbReference>
<protein>
    <recommendedName>
        <fullName evidence="2">Rap1a immunity protein domain-containing protein</fullName>
    </recommendedName>
</protein>
<dbReference type="Pfam" id="PF18602">
    <property type="entry name" value="Rap1a"/>
    <property type="match status" value="1"/>
</dbReference>
<evidence type="ECO:0000313" key="4">
    <source>
        <dbReference type="Proteomes" id="UP000562254"/>
    </source>
</evidence>
<organism evidence="3 4">
    <name type="scientific">Neoroseomonas alkaliterrae</name>
    <dbReference type="NCBI Taxonomy" id="1452450"/>
    <lineage>
        <taxon>Bacteria</taxon>
        <taxon>Pseudomonadati</taxon>
        <taxon>Pseudomonadota</taxon>
        <taxon>Alphaproteobacteria</taxon>
        <taxon>Acetobacterales</taxon>
        <taxon>Acetobacteraceae</taxon>
        <taxon>Neoroseomonas</taxon>
    </lineage>
</organism>
<accession>A0A840XV59</accession>
<evidence type="ECO:0000256" key="1">
    <source>
        <dbReference type="SAM" id="SignalP"/>
    </source>
</evidence>
<dbReference type="Proteomes" id="UP000562254">
    <property type="component" value="Unassembled WGS sequence"/>
</dbReference>